<dbReference type="SUPFAM" id="SSF51735">
    <property type="entry name" value="NAD(P)-binding Rossmann-fold domains"/>
    <property type="match status" value="1"/>
</dbReference>
<dbReference type="InterPro" id="IPR036291">
    <property type="entry name" value="NAD(P)-bd_dom_sf"/>
</dbReference>
<dbReference type="PANTHER" id="PTHR24320:SF252">
    <property type="entry name" value="DEHYDROGENASE_REDUCTASE FAMILY PROTEIN, PUTATIVE (AFU_ORTHOLOGUE AFUA_3G08550)-RELATED"/>
    <property type="match status" value="1"/>
</dbReference>
<comment type="similarity">
    <text evidence="1">Belongs to the short-chain dehydrogenases/reductases (SDR) family.</text>
</comment>
<dbReference type="Gene3D" id="3.40.50.720">
    <property type="entry name" value="NAD(P)-binding Rossmann-like Domain"/>
    <property type="match status" value="1"/>
</dbReference>
<evidence type="ECO:0000256" key="2">
    <source>
        <dbReference type="ARBA" id="ARBA00022857"/>
    </source>
</evidence>
<evidence type="ECO:0000313" key="5">
    <source>
        <dbReference type="Proteomes" id="UP000782241"/>
    </source>
</evidence>
<accession>A0A9P7H1M4</accession>
<dbReference type="AlphaFoldDB" id="A0A9P7H1M4"/>
<evidence type="ECO:0000256" key="1">
    <source>
        <dbReference type="ARBA" id="ARBA00006484"/>
    </source>
</evidence>
<dbReference type="Pfam" id="PF00106">
    <property type="entry name" value="adh_short"/>
    <property type="match status" value="1"/>
</dbReference>
<keyword evidence="3" id="KW-0560">Oxidoreductase</keyword>
<comment type="caution">
    <text evidence="4">The sequence shown here is derived from an EMBL/GenBank/DDBJ whole genome shotgun (WGS) entry which is preliminary data.</text>
</comment>
<dbReference type="InterPro" id="IPR002347">
    <property type="entry name" value="SDR_fam"/>
</dbReference>
<gene>
    <name evidence="4" type="ORF">KAF25_002489</name>
</gene>
<dbReference type="Proteomes" id="UP000782241">
    <property type="component" value="Unassembled WGS sequence"/>
</dbReference>
<dbReference type="GO" id="GO:0016491">
    <property type="term" value="F:oxidoreductase activity"/>
    <property type="evidence" value="ECO:0007669"/>
    <property type="project" value="UniProtKB-KW"/>
</dbReference>
<sequence>MGMSFKSFVRSQYTPIPLPSHDCTNQTIIITGASRGLGLEAACHFRRLNASKIILTVRDASKAQDCKALVEKANPSSKGVVEIWDLDLTNVETIRQFVARAEKLARIDAVVLNAGMATLSFQTVDGMERTLATNVTGTFLLAIGLLPTLRLSGLRQNIRPKMLLVSSQGHESAEFPERTADDIFAALNDASKADMGDRYNTSKLIQLLAFYALGDFVDQSWPDSITFTAVDPGLCDTDLAREMPLIVRIIHRIMKLLLARTAEVGGRCIVLGVEGDCHGGYVKDGIVESPPAAVTEPEGVELKERIFSQLKSLLYSVDKQIMISGLSMNIDEEVSHKV</sequence>
<dbReference type="PANTHER" id="PTHR24320">
    <property type="entry name" value="RETINOL DEHYDROGENASE"/>
    <property type="match status" value="1"/>
</dbReference>
<reference evidence="4" key="1">
    <citation type="submission" date="2021-04" db="EMBL/GenBank/DDBJ databases">
        <title>Draft genome of Fusarium avenaceum strain F156N33, isolated from an atmospheric sample in Virginia.</title>
        <authorList>
            <person name="Yang S."/>
            <person name="Vinatzer B.A."/>
            <person name="Coleman J."/>
        </authorList>
    </citation>
    <scope>NUCLEOTIDE SEQUENCE</scope>
    <source>
        <strain evidence="4">F156N33</strain>
    </source>
</reference>
<name>A0A9P7H1M4_9HYPO</name>
<organism evidence="4 5">
    <name type="scientific">Fusarium avenaceum</name>
    <dbReference type="NCBI Taxonomy" id="40199"/>
    <lineage>
        <taxon>Eukaryota</taxon>
        <taxon>Fungi</taxon>
        <taxon>Dikarya</taxon>
        <taxon>Ascomycota</taxon>
        <taxon>Pezizomycotina</taxon>
        <taxon>Sordariomycetes</taxon>
        <taxon>Hypocreomycetidae</taxon>
        <taxon>Hypocreales</taxon>
        <taxon>Nectriaceae</taxon>
        <taxon>Fusarium</taxon>
        <taxon>Fusarium tricinctum species complex</taxon>
    </lineage>
</organism>
<proteinExistence type="inferred from homology"/>
<keyword evidence="2" id="KW-0521">NADP</keyword>
<evidence type="ECO:0000256" key="3">
    <source>
        <dbReference type="ARBA" id="ARBA00023002"/>
    </source>
</evidence>
<protein>
    <submittedName>
        <fullName evidence="4">Uncharacterized protein</fullName>
    </submittedName>
</protein>
<dbReference type="PRINTS" id="PR00081">
    <property type="entry name" value="GDHRDH"/>
</dbReference>
<evidence type="ECO:0000313" key="4">
    <source>
        <dbReference type="EMBL" id="KAG5660846.1"/>
    </source>
</evidence>
<keyword evidence="5" id="KW-1185">Reference proteome</keyword>
<dbReference type="EMBL" id="JAGPUO010000008">
    <property type="protein sequence ID" value="KAG5660846.1"/>
    <property type="molecule type" value="Genomic_DNA"/>
</dbReference>